<sequence>MTISAFDRVAPRLRWNDYSLSDEQQDLRAVTQQFLERHCTSAVVRAAEPGGFDERLWQLAGDAGISGIGIAEEIDGQGGDLPELAVVAEELGRALAPIPLAEHIVAVRLLHSTGGGGSDLAGAVAGGLVLGLAPLSGRSPWPQLVPGGAAARAVLGLVDGDLVLLRREESPPLAATEANLPLAVWALDADTEVVPLAAGDDARRLWETALGDYRVVTAAGLVGLAAGAVELARGYATERSAFGAIIGSYQAVSHTLVDGVMRIAAARNLTRRAAWYHAHESATRPELPAIALAHAAAAATRWTAAAVHVHGGFGLTLEADVSLYHRRAAARGQAAGGLREHRAAMAPALDRLVAARRSPRSEETR</sequence>
<dbReference type="InterPro" id="IPR009075">
    <property type="entry name" value="AcylCo_DH/oxidase_C"/>
</dbReference>
<keyword evidence="3" id="KW-0285">Flavoprotein</keyword>
<comment type="caution">
    <text evidence="8">The sequence shown here is derived from an EMBL/GenBank/DDBJ whole genome shotgun (WGS) entry which is preliminary data.</text>
</comment>
<dbReference type="Gene3D" id="1.20.140.10">
    <property type="entry name" value="Butyryl-CoA Dehydrogenase, subunit A, domain 3"/>
    <property type="match status" value="1"/>
</dbReference>
<dbReference type="Gene3D" id="1.10.540.10">
    <property type="entry name" value="Acyl-CoA dehydrogenase/oxidase, N-terminal domain"/>
    <property type="match status" value="1"/>
</dbReference>
<keyword evidence="9" id="KW-1185">Reference proteome</keyword>
<dbReference type="SUPFAM" id="SSF56645">
    <property type="entry name" value="Acyl-CoA dehydrogenase NM domain-like"/>
    <property type="match status" value="1"/>
</dbReference>
<feature type="domain" description="Acyl-CoA dehydrogenase/oxidase C-terminal" evidence="6">
    <location>
        <begin position="207"/>
        <end position="331"/>
    </location>
</feature>
<keyword evidence="5" id="KW-0560">Oxidoreductase</keyword>
<dbReference type="RefSeq" id="WP_344415674.1">
    <property type="nucleotide sequence ID" value="NZ_BAAAQK010000005.1"/>
</dbReference>
<organism evidence="8 9">
    <name type="scientific">Pseudonocardia ailaonensis</name>
    <dbReference type="NCBI Taxonomy" id="367279"/>
    <lineage>
        <taxon>Bacteria</taxon>
        <taxon>Bacillati</taxon>
        <taxon>Actinomycetota</taxon>
        <taxon>Actinomycetes</taxon>
        <taxon>Pseudonocardiales</taxon>
        <taxon>Pseudonocardiaceae</taxon>
        <taxon>Pseudonocardia</taxon>
    </lineage>
</organism>
<dbReference type="InterPro" id="IPR009100">
    <property type="entry name" value="AcylCoA_DH/oxidase_NM_dom_sf"/>
</dbReference>
<dbReference type="Pfam" id="PF02771">
    <property type="entry name" value="Acyl-CoA_dh_N"/>
    <property type="match status" value="1"/>
</dbReference>
<dbReference type="Pfam" id="PF00441">
    <property type="entry name" value="Acyl-CoA_dh_1"/>
    <property type="match status" value="1"/>
</dbReference>
<dbReference type="InterPro" id="IPR036250">
    <property type="entry name" value="AcylCo_DH-like_C"/>
</dbReference>
<evidence type="ECO:0000256" key="3">
    <source>
        <dbReference type="ARBA" id="ARBA00022630"/>
    </source>
</evidence>
<evidence type="ECO:0000313" key="9">
    <source>
        <dbReference type="Proteomes" id="UP001500449"/>
    </source>
</evidence>
<proteinExistence type="inferred from homology"/>
<evidence type="ECO:0000259" key="6">
    <source>
        <dbReference type="Pfam" id="PF00441"/>
    </source>
</evidence>
<accession>A0ABN2MYV3</accession>
<evidence type="ECO:0000256" key="2">
    <source>
        <dbReference type="ARBA" id="ARBA00009347"/>
    </source>
</evidence>
<evidence type="ECO:0000256" key="1">
    <source>
        <dbReference type="ARBA" id="ARBA00001974"/>
    </source>
</evidence>
<feature type="domain" description="Acyl-CoA dehydrogenase/oxidase N-terminal" evidence="7">
    <location>
        <begin position="21"/>
        <end position="100"/>
    </location>
</feature>
<evidence type="ECO:0000313" key="8">
    <source>
        <dbReference type="EMBL" id="GAA1844309.1"/>
    </source>
</evidence>
<keyword evidence="4" id="KW-0274">FAD</keyword>
<dbReference type="InterPro" id="IPR013786">
    <property type="entry name" value="AcylCoA_DH/ox_N"/>
</dbReference>
<dbReference type="PANTHER" id="PTHR43884">
    <property type="entry name" value="ACYL-COA DEHYDROGENASE"/>
    <property type="match status" value="1"/>
</dbReference>
<dbReference type="SUPFAM" id="SSF47203">
    <property type="entry name" value="Acyl-CoA dehydrogenase C-terminal domain-like"/>
    <property type="match status" value="1"/>
</dbReference>
<evidence type="ECO:0000256" key="5">
    <source>
        <dbReference type="ARBA" id="ARBA00023002"/>
    </source>
</evidence>
<protein>
    <submittedName>
        <fullName evidence="8">Acyl-CoA dehydrogenase family protein</fullName>
    </submittedName>
</protein>
<name>A0ABN2MYV3_9PSEU</name>
<gene>
    <name evidence="8" type="ORF">GCM10009836_24670</name>
</gene>
<reference evidence="8 9" key="1">
    <citation type="journal article" date="2019" name="Int. J. Syst. Evol. Microbiol.">
        <title>The Global Catalogue of Microorganisms (GCM) 10K type strain sequencing project: providing services to taxonomists for standard genome sequencing and annotation.</title>
        <authorList>
            <consortium name="The Broad Institute Genomics Platform"/>
            <consortium name="The Broad Institute Genome Sequencing Center for Infectious Disease"/>
            <person name="Wu L."/>
            <person name="Ma J."/>
        </authorList>
    </citation>
    <scope>NUCLEOTIDE SEQUENCE [LARGE SCALE GENOMIC DNA]</scope>
    <source>
        <strain evidence="8 9">JCM 16009</strain>
    </source>
</reference>
<dbReference type="Proteomes" id="UP001500449">
    <property type="component" value="Unassembled WGS sequence"/>
</dbReference>
<dbReference type="PANTHER" id="PTHR43884:SF20">
    <property type="entry name" value="ACYL-COA DEHYDROGENASE FADE28"/>
    <property type="match status" value="1"/>
</dbReference>
<evidence type="ECO:0000256" key="4">
    <source>
        <dbReference type="ARBA" id="ARBA00022827"/>
    </source>
</evidence>
<comment type="similarity">
    <text evidence="2">Belongs to the acyl-CoA dehydrogenase family.</text>
</comment>
<evidence type="ECO:0000259" key="7">
    <source>
        <dbReference type="Pfam" id="PF02771"/>
    </source>
</evidence>
<comment type="cofactor">
    <cofactor evidence="1">
        <name>FAD</name>
        <dbReference type="ChEBI" id="CHEBI:57692"/>
    </cofactor>
</comment>
<dbReference type="InterPro" id="IPR037069">
    <property type="entry name" value="AcylCoA_DH/ox_N_sf"/>
</dbReference>
<dbReference type="EMBL" id="BAAAQK010000005">
    <property type="protein sequence ID" value="GAA1844309.1"/>
    <property type="molecule type" value="Genomic_DNA"/>
</dbReference>